<keyword evidence="1" id="KW-0378">Hydrolase</keyword>
<organism evidence="1 2">
    <name type="scientific">Dioscorea alata</name>
    <name type="common">Purple yam</name>
    <dbReference type="NCBI Taxonomy" id="55571"/>
    <lineage>
        <taxon>Eukaryota</taxon>
        <taxon>Viridiplantae</taxon>
        <taxon>Streptophyta</taxon>
        <taxon>Embryophyta</taxon>
        <taxon>Tracheophyta</taxon>
        <taxon>Spermatophyta</taxon>
        <taxon>Magnoliopsida</taxon>
        <taxon>Liliopsida</taxon>
        <taxon>Dioscoreales</taxon>
        <taxon>Dioscoreaceae</taxon>
        <taxon>Dioscorea</taxon>
    </lineage>
</organism>
<reference evidence="2" key="1">
    <citation type="journal article" date="2022" name="Nat. Commun.">
        <title>Chromosome evolution and the genetic basis of agronomically important traits in greater yam.</title>
        <authorList>
            <person name="Bredeson J.V."/>
            <person name="Lyons J.B."/>
            <person name="Oniyinde I.O."/>
            <person name="Okereke N.R."/>
            <person name="Kolade O."/>
            <person name="Nnabue I."/>
            <person name="Nwadili C.O."/>
            <person name="Hribova E."/>
            <person name="Parker M."/>
            <person name="Nwogha J."/>
            <person name="Shu S."/>
            <person name="Carlson J."/>
            <person name="Kariba R."/>
            <person name="Muthemba S."/>
            <person name="Knop K."/>
            <person name="Barton G.J."/>
            <person name="Sherwood A.V."/>
            <person name="Lopez-Montes A."/>
            <person name="Asiedu R."/>
            <person name="Jamnadass R."/>
            <person name="Muchugi A."/>
            <person name="Goodstein D."/>
            <person name="Egesi C.N."/>
            <person name="Featherston J."/>
            <person name="Asfaw A."/>
            <person name="Simpson G.G."/>
            <person name="Dolezel J."/>
            <person name="Hendre P.S."/>
            <person name="Van Deynze A."/>
            <person name="Kumar P.L."/>
            <person name="Obidiegwu J.E."/>
            <person name="Bhattacharjee R."/>
            <person name="Rokhsar D.S."/>
        </authorList>
    </citation>
    <scope>NUCLEOTIDE SEQUENCE [LARGE SCALE GENOMIC DNA]</scope>
    <source>
        <strain evidence="2">cv. TDa95/00328</strain>
    </source>
</reference>
<gene>
    <name evidence="1" type="ORF">IHE45_03G067400</name>
</gene>
<evidence type="ECO:0000313" key="1">
    <source>
        <dbReference type="EMBL" id="KAH7689009.1"/>
    </source>
</evidence>
<keyword evidence="2" id="KW-1185">Reference proteome</keyword>
<evidence type="ECO:0000313" key="2">
    <source>
        <dbReference type="Proteomes" id="UP000827976"/>
    </source>
</evidence>
<dbReference type="EMBL" id="CM037013">
    <property type="protein sequence ID" value="KAH7689009.1"/>
    <property type="molecule type" value="Genomic_DNA"/>
</dbReference>
<comment type="caution">
    <text evidence="1">The sequence shown here is derived from an EMBL/GenBank/DDBJ whole genome shotgun (WGS) entry which is preliminary data.</text>
</comment>
<sequence length="184" mass="20408">MHSCLQTFKDVQSKHQSCSTRSCTKMRRLDCLVGSEKATRVDVKLPSIEVRYSKLSVEAECQVVEGKPLPTLWNAAKGAFSGFLRLTALNHENAKVGIIKDLSGIIKPSRLTLLLGPPGCGKTTFLKALAGKLDKSLKVKGEVSYNGYKLDEFVPGKTSYYVSQHDLHIPEMTVRETLDFSAWF</sequence>
<proteinExistence type="predicted"/>
<name>A0ACB7WM64_DIOAL</name>
<accession>A0ACB7WM64</accession>
<protein>
    <submittedName>
        <fullName evidence="1">P-loop containing nucleoside triphosphate hydrolase protein</fullName>
    </submittedName>
</protein>
<dbReference type="Proteomes" id="UP000827976">
    <property type="component" value="Chromosome 3"/>
</dbReference>